<protein>
    <submittedName>
        <fullName evidence="1">Uncharacterized protein</fullName>
    </submittedName>
</protein>
<accession>A0A5C6BND3</accession>
<dbReference type="AlphaFoldDB" id="A0A5C6BND3"/>
<gene>
    <name evidence="1" type="ORF">CA54_20800</name>
</gene>
<evidence type="ECO:0000313" key="2">
    <source>
        <dbReference type="Proteomes" id="UP000320735"/>
    </source>
</evidence>
<comment type="caution">
    <text evidence="1">The sequence shown here is derived from an EMBL/GenBank/DDBJ whole genome shotgun (WGS) entry which is preliminary data.</text>
</comment>
<evidence type="ECO:0000313" key="1">
    <source>
        <dbReference type="EMBL" id="TWU13247.1"/>
    </source>
</evidence>
<dbReference type="Proteomes" id="UP000320735">
    <property type="component" value="Unassembled WGS sequence"/>
</dbReference>
<organism evidence="1 2">
    <name type="scientific">Symmachiella macrocystis</name>
    <dbReference type="NCBI Taxonomy" id="2527985"/>
    <lineage>
        <taxon>Bacteria</taxon>
        <taxon>Pseudomonadati</taxon>
        <taxon>Planctomycetota</taxon>
        <taxon>Planctomycetia</taxon>
        <taxon>Planctomycetales</taxon>
        <taxon>Planctomycetaceae</taxon>
        <taxon>Symmachiella</taxon>
    </lineage>
</organism>
<dbReference type="EMBL" id="SJPP01000001">
    <property type="protein sequence ID" value="TWU13247.1"/>
    <property type="molecule type" value="Genomic_DNA"/>
</dbReference>
<proteinExistence type="predicted"/>
<name>A0A5C6BND3_9PLAN</name>
<sequence length="60" mass="6556">MHVASSSFLSLRTALRYDPGGKPSCKSFNPVAILETSTTIERPVQEIEKPLPSSSHCKKP</sequence>
<reference evidence="1 2" key="1">
    <citation type="submission" date="2019-02" db="EMBL/GenBank/DDBJ databases">
        <title>Deep-cultivation of Planctomycetes and their phenomic and genomic characterization uncovers novel biology.</title>
        <authorList>
            <person name="Wiegand S."/>
            <person name="Jogler M."/>
            <person name="Boedeker C."/>
            <person name="Pinto D."/>
            <person name="Vollmers J."/>
            <person name="Rivas-Marin E."/>
            <person name="Kohn T."/>
            <person name="Peeters S.H."/>
            <person name="Heuer A."/>
            <person name="Rast P."/>
            <person name="Oberbeckmann S."/>
            <person name="Bunk B."/>
            <person name="Jeske O."/>
            <person name="Meyerdierks A."/>
            <person name="Storesund J.E."/>
            <person name="Kallscheuer N."/>
            <person name="Luecker S."/>
            <person name="Lage O.M."/>
            <person name="Pohl T."/>
            <person name="Merkel B.J."/>
            <person name="Hornburger P."/>
            <person name="Mueller R.-W."/>
            <person name="Bruemmer F."/>
            <person name="Labrenz M."/>
            <person name="Spormann A.M."/>
            <person name="Op Den Camp H."/>
            <person name="Overmann J."/>
            <person name="Amann R."/>
            <person name="Jetten M.S.M."/>
            <person name="Mascher T."/>
            <person name="Medema M.H."/>
            <person name="Devos D.P."/>
            <person name="Kaster A.-K."/>
            <person name="Ovreas L."/>
            <person name="Rohde M."/>
            <person name="Galperin M.Y."/>
            <person name="Jogler C."/>
        </authorList>
    </citation>
    <scope>NUCLEOTIDE SEQUENCE [LARGE SCALE GENOMIC DNA]</scope>
    <source>
        <strain evidence="1 2">CA54</strain>
    </source>
</reference>
<keyword evidence="2" id="KW-1185">Reference proteome</keyword>